<dbReference type="RefSeq" id="WP_184990600.1">
    <property type="nucleotide sequence ID" value="NZ_BOMK01000028.1"/>
</dbReference>
<protein>
    <submittedName>
        <fullName evidence="6">NitT/TauT family transport system substrate-binding protein</fullName>
    </submittedName>
</protein>
<evidence type="ECO:0000256" key="2">
    <source>
        <dbReference type="ARBA" id="ARBA00010742"/>
    </source>
</evidence>
<sequence length="315" mass="33248">MRRILAVATAIATLLAAYACTSGEGPGVAGTKISVGVIPIVDVAPVYLGRQKGFFSRRGIDLTLVPEQGGALIVKGVLAGRYQFGFSNVTSLMAAQSEGAPLKAVANGVASTGRAGRDFSAVVVTDGSPIRSAKDLAGKRIAVNTLRNLGDTTVRQSVRRAGGNPTGIRFQAMPFSEMPSALQARQVDAAWVVEPQLSEALTQGGQVVASNFVDTAPDLTVAMYFTSRPTIEVDPDLVARFAEAVNESLRYAAGHPEEIRDTVGTYTQITDTVRTAMILPNWSSDINRASLEQLATLGREDGIFTQSPALDQLLP</sequence>
<reference evidence="6 7" key="1">
    <citation type="submission" date="2020-08" db="EMBL/GenBank/DDBJ databases">
        <title>Sequencing the genomes of 1000 actinobacteria strains.</title>
        <authorList>
            <person name="Klenk H.-P."/>
        </authorList>
    </citation>
    <scope>NUCLEOTIDE SEQUENCE [LARGE SCALE GENOMIC DNA]</scope>
    <source>
        <strain evidence="6 7">DSM 43149</strain>
    </source>
</reference>
<gene>
    <name evidence="6" type="ORF">BJ971_001219</name>
</gene>
<evidence type="ECO:0000256" key="3">
    <source>
        <dbReference type="ARBA" id="ARBA00022729"/>
    </source>
</evidence>
<dbReference type="Pfam" id="PF09084">
    <property type="entry name" value="NMT1"/>
    <property type="match status" value="1"/>
</dbReference>
<dbReference type="GO" id="GO:0042597">
    <property type="term" value="C:periplasmic space"/>
    <property type="evidence" value="ECO:0007669"/>
    <property type="project" value="UniProtKB-SubCell"/>
</dbReference>
<name>A0A7W7HTS8_9ACTN</name>
<proteinExistence type="inferred from homology"/>
<dbReference type="AlphaFoldDB" id="A0A7W7HTS8"/>
<comment type="subcellular location">
    <subcellularLocation>
        <location evidence="1">Periplasm</location>
    </subcellularLocation>
</comment>
<dbReference type="EMBL" id="JACHNH010000001">
    <property type="protein sequence ID" value="MBB4760663.1"/>
    <property type="molecule type" value="Genomic_DNA"/>
</dbReference>
<keyword evidence="7" id="KW-1185">Reference proteome</keyword>
<feature type="signal peptide" evidence="4">
    <location>
        <begin position="1"/>
        <end position="19"/>
    </location>
</feature>
<comment type="caution">
    <text evidence="6">The sequence shown here is derived from an EMBL/GenBank/DDBJ whole genome shotgun (WGS) entry which is preliminary data.</text>
</comment>
<keyword evidence="3 4" id="KW-0732">Signal</keyword>
<dbReference type="PROSITE" id="PS51257">
    <property type="entry name" value="PROKAR_LIPOPROTEIN"/>
    <property type="match status" value="1"/>
</dbReference>
<dbReference type="InterPro" id="IPR015168">
    <property type="entry name" value="SsuA/THI5"/>
</dbReference>
<comment type="similarity">
    <text evidence="2">Belongs to the bacterial solute-binding protein SsuA/TauA family.</text>
</comment>
<evidence type="ECO:0000259" key="5">
    <source>
        <dbReference type="Pfam" id="PF09084"/>
    </source>
</evidence>
<evidence type="ECO:0000313" key="6">
    <source>
        <dbReference type="EMBL" id="MBB4760663.1"/>
    </source>
</evidence>
<accession>A0A7W7HTS8</accession>
<dbReference type="SUPFAM" id="SSF53850">
    <property type="entry name" value="Periplasmic binding protein-like II"/>
    <property type="match status" value="1"/>
</dbReference>
<organism evidence="6 7">
    <name type="scientific">Actinoplanes digitatis</name>
    <dbReference type="NCBI Taxonomy" id="1868"/>
    <lineage>
        <taxon>Bacteria</taxon>
        <taxon>Bacillati</taxon>
        <taxon>Actinomycetota</taxon>
        <taxon>Actinomycetes</taxon>
        <taxon>Micromonosporales</taxon>
        <taxon>Micromonosporaceae</taxon>
        <taxon>Actinoplanes</taxon>
    </lineage>
</organism>
<dbReference type="PANTHER" id="PTHR30024:SF47">
    <property type="entry name" value="TAURINE-BINDING PERIPLASMIC PROTEIN"/>
    <property type="match status" value="1"/>
</dbReference>
<evidence type="ECO:0000313" key="7">
    <source>
        <dbReference type="Proteomes" id="UP000578112"/>
    </source>
</evidence>
<dbReference type="Proteomes" id="UP000578112">
    <property type="component" value="Unassembled WGS sequence"/>
</dbReference>
<feature type="chain" id="PRO_5031350539" evidence="4">
    <location>
        <begin position="20"/>
        <end position="315"/>
    </location>
</feature>
<evidence type="ECO:0000256" key="1">
    <source>
        <dbReference type="ARBA" id="ARBA00004418"/>
    </source>
</evidence>
<dbReference type="PANTHER" id="PTHR30024">
    <property type="entry name" value="ALIPHATIC SULFONATES-BINDING PROTEIN-RELATED"/>
    <property type="match status" value="1"/>
</dbReference>
<dbReference type="Gene3D" id="3.40.190.10">
    <property type="entry name" value="Periplasmic binding protein-like II"/>
    <property type="match status" value="2"/>
</dbReference>
<feature type="domain" description="SsuA/THI5-like" evidence="5">
    <location>
        <begin position="42"/>
        <end position="258"/>
    </location>
</feature>
<evidence type="ECO:0000256" key="4">
    <source>
        <dbReference type="SAM" id="SignalP"/>
    </source>
</evidence>